<dbReference type="InterPro" id="IPR003661">
    <property type="entry name" value="HisK_dim/P_dom"/>
</dbReference>
<dbReference type="InterPro" id="IPR035965">
    <property type="entry name" value="PAS-like_dom_sf"/>
</dbReference>
<dbReference type="SUPFAM" id="SSF47384">
    <property type="entry name" value="Homodimeric domain of signal transducing histidine kinase"/>
    <property type="match status" value="1"/>
</dbReference>
<dbReference type="Proteomes" id="UP000182719">
    <property type="component" value="Unassembled WGS sequence"/>
</dbReference>
<evidence type="ECO:0000256" key="5">
    <source>
        <dbReference type="ARBA" id="ARBA00022679"/>
    </source>
</evidence>
<gene>
    <name evidence="15" type="ORF">SAMN05444354_11939</name>
</gene>
<dbReference type="PROSITE" id="PS50112">
    <property type="entry name" value="PAS"/>
    <property type="match status" value="1"/>
</dbReference>
<dbReference type="InterPro" id="IPR004358">
    <property type="entry name" value="Sig_transdc_His_kin-like_C"/>
</dbReference>
<dbReference type="InterPro" id="IPR013767">
    <property type="entry name" value="PAS_fold"/>
</dbReference>
<dbReference type="InterPro" id="IPR005467">
    <property type="entry name" value="His_kinase_dom"/>
</dbReference>
<keyword evidence="16" id="KW-1185">Reference proteome</keyword>
<feature type="domain" description="Histidine kinase" evidence="13">
    <location>
        <begin position="204"/>
        <end position="420"/>
    </location>
</feature>
<dbReference type="RefSeq" id="WP_245768883.1">
    <property type="nucleotide sequence ID" value="NZ_FOAP01000019.1"/>
</dbReference>
<keyword evidence="4" id="KW-0597">Phosphoprotein</keyword>
<evidence type="ECO:0000256" key="8">
    <source>
        <dbReference type="ARBA" id="ARBA00022777"/>
    </source>
</evidence>
<comment type="subcellular location">
    <subcellularLocation>
        <location evidence="2">Membrane</location>
        <topology evidence="2">Multi-pass membrane protein</topology>
    </subcellularLocation>
</comment>
<keyword evidence="5" id="KW-0808">Transferase</keyword>
<evidence type="ECO:0000259" key="13">
    <source>
        <dbReference type="PROSITE" id="PS50109"/>
    </source>
</evidence>
<evidence type="ECO:0000256" key="1">
    <source>
        <dbReference type="ARBA" id="ARBA00000085"/>
    </source>
</evidence>
<keyword evidence="12" id="KW-0472">Membrane</keyword>
<dbReference type="GO" id="GO:0016020">
    <property type="term" value="C:membrane"/>
    <property type="evidence" value="ECO:0007669"/>
    <property type="project" value="UniProtKB-SubCell"/>
</dbReference>
<feature type="domain" description="PAS" evidence="14">
    <location>
        <begin position="132"/>
        <end position="176"/>
    </location>
</feature>
<keyword evidence="11" id="KW-0902">Two-component regulatory system</keyword>
<organism evidence="15 16">
    <name type="scientific">Stigmatella aurantiaca</name>
    <dbReference type="NCBI Taxonomy" id="41"/>
    <lineage>
        <taxon>Bacteria</taxon>
        <taxon>Pseudomonadati</taxon>
        <taxon>Myxococcota</taxon>
        <taxon>Myxococcia</taxon>
        <taxon>Myxococcales</taxon>
        <taxon>Cystobacterineae</taxon>
        <taxon>Archangiaceae</taxon>
        <taxon>Stigmatella</taxon>
    </lineage>
</organism>
<dbReference type="Pfam" id="PF02518">
    <property type="entry name" value="HATPase_c"/>
    <property type="match status" value="1"/>
</dbReference>
<dbReference type="Gene3D" id="3.30.565.10">
    <property type="entry name" value="Histidine kinase-like ATPase, C-terminal domain"/>
    <property type="match status" value="1"/>
</dbReference>
<dbReference type="GO" id="GO:0007234">
    <property type="term" value="P:osmosensory signaling via phosphorelay pathway"/>
    <property type="evidence" value="ECO:0007669"/>
    <property type="project" value="TreeGrafter"/>
</dbReference>
<evidence type="ECO:0000256" key="2">
    <source>
        <dbReference type="ARBA" id="ARBA00004141"/>
    </source>
</evidence>
<proteinExistence type="predicted"/>
<evidence type="ECO:0000313" key="15">
    <source>
        <dbReference type="EMBL" id="SEM58907.1"/>
    </source>
</evidence>
<dbReference type="SUPFAM" id="SSF55874">
    <property type="entry name" value="ATPase domain of HSP90 chaperone/DNA topoisomerase II/histidine kinase"/>
    <property type="match status" value="1"/>
</dbReference>
<evidence type="ECO:0000256" key="6">
    <source>
        <dbReference type="ARBA" id="ARBA00022692"/>
    </source>
</evidence>
<dbReference type="Pfam" id="PF00512">
    <property type="entry name" value="HisKA"/>
    <property type="match status" value="1"/>
</dbReference>
<accession>A0A1H7ZN72</accession>
<dbReference type="EC" id="2.7.13.3" evidence="3"/>
<dbReference type="SMART" id="SM00388">
    <property type="entry name" value="HisKA"/>
    <property type="match status" value="1"/>
</dbReference>
<dbReference type="PANTHER" id="PTHR42878">
    <property type="entry name" value="TWO-COMPONENT HISTIDINE KINASE"/>
    <property type="match status" value="1"/>
</dbReference>
<evidence type="ECO:0000256" key="12">
    <source>
        <dbReference type="ARBA" id="ARBA00023136"/>
    </source>
</evidence>
<evidence type="ECO:0000259" key="14">
    <source>
        <dbReference type="PROSITE" id="PS50112"/>
    </source>
</evidence>
<evidence type="ECO:0000256" key="7">
    <source>
        <dbReference type="ARBA" id="ARBA00022741"/>
    </source>
</evidence>
<dbReference type="GO" id="GO:0030295">
    <property type="term" value="F:protein kinase activator activity"/>
    <property type="evidence" value="ECO:0007669"/>
    <property type="project" value="TreeGrafter"/>
</dbReference>
<dbReference type="GO" id="GO:0000155">
    <property type="term" value="F:phosphorelay sensor kinase activity"/>
    <property type="evidence" value="ECO:0007669"/>
    <property type="project" value="InterPro"/>
</dbReference>
<protein>
    <recommendedName>
        <fullName evidence="3">histidine kinase</fullName>
        <ecNumber evidence="3">2.7.13.3</ecNumber>
    </recommendedName>
</protein>
<dbReference type="Gene3D" id="1.10.287.130">
    <property type="match status" value="1"/>
</dbReference>
<evidence type="ECO:0000313" key="16">
    <source>
        <dbReference type="Proteomes" id="UP000182719"/>
    </source>
</evidence>
<evidence type="ECO:0000256" key="3">
    <source>
        <dbReference type="ARBA" id="ARBA00012438"/>
    </source>
</evidence>
<reference evidence="16" key="1">
    <citation type="submission" date="2016-10" db="EMBL/GenBank/DDBJ databases">
        <authorList>
            <person name="Varghese N."/>
            <person name="Submissions S."/>
        </authorList>
    </citation>
    <scope>NUCLEOTIDE SEQUENCE [LARGE SCALE GENOMIC DNA]</scope>
    <source>
        <strain evidence="16">DSM 17044</strain>
    </source>
</reference>
<sequence>MRFRRETTPLLEGRGPSAREEWVMLRGIRSAEGALIDFECVKASAGLERQEGDAVLPLPGRRLLEASPWADGCGLFELCVRAVEDQVPEVARFTGGEPPAAVQVRVRAAPGQGGLTLFWEESAEPLEAPSQDLAVLRALLEGSPDAVFAKNLEGQYVLLNPTAARALGRPAGQVLGCDREASVPRRQELEQDVEGRCRERFIGMLGHDLGNPLLAIRLTSAALLARDALPPDVRRGLERIEGSAGRMARMVRQLLDFTRARVGRGMPLRPGEVALDEVCRQVIGELELASPGREIRLETRGNCRGFWDLERIAQVLSNLVANALQHSPAGTPIRVSLEGVDSLQRIEVHNTGQPIPEALRPRLFEPFLRAERGPAASPGGGLGLGLYIVAQIVQSHGGCVEVSSTAEDGTRFIVLLPRAVPAAGGTVEEGTLPRQAYRGVAS</sequence>
<dbReference type="SUPFAM" id="SSF55785">
    <property type="entry name" value="PYP-like sensor domain (PAS domain)"/>
    <property type="match status" value="1"/>
</dbReference>
<keyword evidence="9" id="KW-0067">ATP-binding</keyword>
<evidence type="ECO:0000256" key="11">
    <source>
        <dbReference type="ARBA" id="ARBA00023012"/>
    </source>
</evidence>
<dbReference type="GO" id="GO:0006355">
    <property type="term" value="P:regulation of DNA-templated transcription"/>
    <property type="evidence" value="ECO:0007669"/>
    <property type="project" value="InterPro"/>
</dbReference>
<dbReference type="AlphaFoldDB" id="A0A1H7ZN72"/>
<dbReference type="InterPro" id="IPR000014">
    <property type="entry name" value="PAS"/>
</dbReference>
<keyword evidence="8 15" id="KW-0418">Kinase</keyword>
<evidence type="ECO:0000256" key="4">
    <source>
        <dbReference type="ARBA" id="ARBA00022553"/>
    </source>
</evidence>
<name>A0A1H7ZN72_STIAU</name>
<dbReference type="InterPro" id="IPR036890">
    <property type="entry name" value="HATPase_C_sf"/>
</dbReference>
<dbReference type="GO" id="GO:0005524">
    <property type="term" value="F:ATP binding"/>
    <property type="evidence" value="ECO:0007669"/>
    <property type="project" value="UniProtKB-KW"/>
</dbReference>
<dbReference type="InterPro" id="IPR050351">
    <property type="entry name" value="BphY/WalK/GraS-like"/>
</dbReference>
<dbReference type="PROSITE" id="PS50109">
    <property type="entry name" value="HIS_KIN"/>
    <property type="match status" value="1"/>
</dbReference>
<dbReference type="CDD" id="cd00075">
    <property type="entry name" value="HATPase"/>
    <property type="match status" value="1"/>
</dbReference>
<comment type="catalytic activity">
    <reaction evidence="1">
        <text>ATP + protein L-histidine = ADP + protein N-phospho-L-histidine.</text>
        <dbReference type="EC" id="2.7.13.3"/>
    </reaction>
</comment>
<dbReference type="GO" id="GO:0000156">
    <property type="term" value="F:phosphorelay response regulator activity"/>
    <property type="evidence" value="ECO:0007669"/>
    <property type="project" value="TreeGrafter"/>
</dbReference>
<dbReference type="SMART" id="SM00387">
    <property type="entry name" value="HATPase_c"/>
    <property type="match status" value="1"/>
</dbReference>
<dbReference type="InterPro" id="IPR036097">
    <property type="entry name" value="HisK_dim/P_sf"/>
</dbReference>
<keyword evidence="10" id="KW-1133">Transmembrane helix</keyword>
<evidence type="ECO:0000256" key="10">
    <source>
        <dbReference type="ARBA" id="ARBA00022989"/>
    </source>
</evidence>
<evidence type="ECO:0000256" key="9">
    <source>
        <dbReference type="ARBA" id="ARBA00022840"/>
    </source>
</evidence>
<dbReference type="Gene3D" id="3.30.450.20">
    <property type="entry name" value="PAS domain"/>
    <property type="match status" value="1"/>
</dbReference>
<dbReference type="Pfam" id="PF00989">
    <property type="entry name" value="PAS"/>
    <property type="match status" value="1"/>
</dbReference>
<dbReference type="CDD" id="cd00082">
    <property type="entry name" value="HisKA"/>
    <property type="match status" value="1"/>
</dbReference>
<dbReference type="PANTHER" id="PTHR42878:SF7">
    <property type="entry name" value="SENSOR HISTIDINE KINASE GLRK"/>
    <property type="match status" value="1"/>
</dbReference>
<keyword evidence="6" id="KW-0812">Transmembrane</keyword>
<dbReference type="InterPro" id="IPR003594">
    <property type="entry name" value="HATPase_dom"/>
</dbReference>
<dbReference type="EMBL" id="FOAP01000019">
    <property type="protein sequence ID" value="SEM58907.1"/>
    <property type="molecule type" value="Genomic_DNA"/>
</dbReference>
<dbReference type="PRINTS" id="PR00344">
    <property type="entry name" value="BCTRLSENSOR"/>
</dbReference>
<keyword evidence="7" id="KW-0547">Nucleotide-binding</keyword>